<keyword evidence="5" id="KW-0547">Nucleotide-binding</keyword>
<dbReference type="SUPFAM" id="SSF47384">
    <property type="entry name" value="Homodimeric domain of signal transducing histidine kinase"/>
    <property type="match status" value="1"/>
</dbReference>
<evidence type="ECO:0000256" key="1">
    <source>
        <dbReference type="ARBA" id="ARBA00000085"/>
    </source>
</evidence>
<dbReference type="GO" id="GO:0000155">
    <property type="term" value="F:phosphorelay sensor kinase activity"/>
    <property type="evidence" value="ECO:0007669"/>
    <property type="project" value="InterPro"/>
</dbReference>
<dbReference type="Pfam" id="PF00512">
    <property type="entry name" value="HisKA"/>
    <property type="match status" value="1"/>
</dbReference>
<dbReference type="AlphaFoldDB" id="A0A0F8WB12"/>
<evidence type="ECO:0000256" key="4">
    <source>
        <dbReference type="ARBA" id="ARBA00022679"/>
    </source>
</evidence>
<dbReference type="GO" id="GO:0007234">
    <property type="term" value="P:osmosensory signaling via phosphorelay pathway"/>
    <property type="evidence" value="ECO:0007669"/>
    <property type="project" value="TreeGrafter"/>
</dbReference>
<proteinExistence type="predicted"/>
<dbReference type="GO" id="GO:0030295">
    <property type="term" value="F:protein kinase activator activity"/>
    <property type="evidence" value="ECO:0007669"/>
    <property type="project" value="TreeGrafter"/>
</dbReference>
<reference evidence="10" key="1">
    <citation type="journal article" date="2015" name="Nature">
        <title>Complex archaea that bridge the gap between prokaryotes and eukaryotes.</title>
        <authorList>
            <person name="Spang A."/>
            <person name="Saw J.H."/>
            <person name="Jorgensen S.L."/>
            <person name="Zaremba-Niedzwiedzka K."/>
            <person name="Martijn J."/>
            <person name="Lind A.E."/>
            <person name="van Eijk R."/>
            <person name="Schleper C."/>
            <person name="Guy L."/>
            <person name="Ettema T.J."/>
        </authorList>
    </citation>
    <scope>NUCLEOTIDE SEQUENCE</scope>
</reference>
<dbReference type="Pfam" id="PF02518">
    <property type="entry name" value="HATPase_c"/>
    <property type="match status" value="1"/>
</dbReference>
<dbReference type="SMART" id="SM00387">
    <property type="entry name" value="HATPase_c"/>
    <property type="match status" value="1"/>
</dbReference>
<dbReference type="InterPro" id="IPR050351">
    <property type="entry name" value="BphY/WalK/GraS-like"/>
</dbReference>
<evidence type="ECO:0000256" key="6">
    <source>
        <dbReference type="ARBA" id="ARBA00022777"/>
    </source>
</evidence>
<gene>
    <name evidence="10" type="ORF">LCGC14_3090950</name>
</gene>
<keyword evidence="3" id="KW-0597">Phosphoprotein</keyword>
<evidence type="ECO:0000256" key="7">
    <source>
        <dbReference type="ARBA" id="ARBA00022840"/>
    </source>
</evidence>
<name>A0A0F8WB12_9ZZZZ</name>
<dbReference type="GO" id="GO:0000156">
    <property type="term" value="F:phosphorelay response regulator activity"/>
    <property type="evidence" value="ECO:0007669"/>
    <property type="project" value="TreeGrafter"/>
</dbReference>
<dbReference type="SMART" id="SM00388">
    <property type="entry name" value="HisKA"/>
    <property type="match status" value="1"/>
</dbReference>
<dbReference type="CDD" id="cd00082">
    <property type="entry name" value="HisKA"/>
    <property type="match status" value="1"/>
</dbReference>
<dbReference type="InterPro" id="IPR005467">
    <property type="entry name" value="His_kinase_dom"/>
</dbReference>
<dbReference type="EC" id="2.7.13.3" evidence="2"/>
<evidence type="ECO:0000256" key="3">
    <source>
        <dbReference type="ARBA" id="ARBA00022553"/>
    </source>
</evidence>
<dbReference type="InterPro" id="IPR003594">
    <property type="entry name" value="HATPase_dom"/>
</dbReference>
<dbReference type="InterPro" id="IPR036890">
    <property type="entry name" value="HATPase_C_sf"/>
</dbReference>
<evidence type="ECO:0000256" key="2">
    <source>
        <dbReference type="ARBA" id="ARBA00012438"/>
    </source>
</evidence>
<accession>A0A0F8WB12</accession>
<organism evidence="10">
    <name type="scientific">marine sediment metagenome</name>
    <dbReference type="NCBI Taxonomy" id="412755"/>
    <lineage>
        <taxon>unclassified sequences</taxon>
        <taxon>metagenomes</taxon>
        <taxon>ecological metagenomes</taxon>
    </lineage>
</organism>
<keyword evidence="4" id="KW-0808">Transferase</keyword>
<dbReference type="SUPFAM" id="SSF55874">
    <property type="entry name" value="ATPase domain of HSP90 chaperone/DNA topoisomerase II/histidine kinase"/>
    <property type="match status" value="1"/>
</dbReference>
<dbReference type="PANTHER" id="PTHR42878:SF7">
    <property type="entry name" value="SENSOR HISTIDINE KINASE GLRK"/>
    <property type="match status" value="1"/>
</dbReference>
<feature type="domain" description="Histidine kinase" evidence="9">
    <location>
        <begin position="46"/>
        <end position="268"/>
    </location>
</feature>
<evidence type="ECO:0000256" key="5">
    <source>
        <dbReference type="ARBA" id="ARBA00022741"/>
    </source>
</evidence>
<keyword evidence="8" id="KW-0902">Two-component regulatory system</keyword>
<evidence type="ECO:0000313" key="10">
    <source>
        <dbReference type="EMBL" id="KKK53818.1"/>
    </source>
</evidence>
<dbReference type="Gene3D" id="3.30.565.10">
    <property type="entry name" value="Histidine kinase-like ATPase, C-terminal domain"/>
    <property type="match status" value="1"/>
</dbReference>
<dbReference type="GO" id="GO:0005524">
    <property type="term" value="F:ATP binding"/>
    <property type="evidence" value="ECO:0007669"/>
    <property type="project" value="UniProtKB-KW"/>
</dbReference>
<protein>
    <recommendedName>
        <fullName evidence="2">histidine kinase</fullName>
        <ecNumber evidence="2">2.7.13.3</ecNumber>
    </recommendedName>
</protein>
<feature type="non-terminal residue" evidence="10">
    <location>
        <position position="1"/>
    </location>
</feature>
<evidence type="ECO:0000256" key="8">
    <source>
        <dbReference type="ARBA" id="ARBA00023012"/>
    </source>
</evidence>
<dbReference type="PROSITE" id="PS50109">
    <property type="entry name" value="HIS_KIN"/>
    <property type="match status" value="1"/>
</dbReference>
<dbReference type="EMBL" id="LAZR01066315">
    <property type="protein sequence ID" value="KKK53818.1"/>
    <property type="molecule type" value="Genomic_DNA"/>
</dbReference>
<evidence type="ECO:0000259" key="9">
    <source>
        <dbReference type="PROSITE" id="PS50109"/>
    </source>
</evidence>
<sequence length="272" mass="29221">PGERLVPSQEATSSAMTRNPSVRKLVAALLAGAIRMSHRRGAFVSAVTHELRTPLTTFRLYADMLAEGMVTDEDKRADYLSRLRDEADRLSHLVENVLAYARLSRAQSAGRREDLTLGDLIGRVRGRLAARAARDGMHAVFEPPDDGADAAVRVQVSVIEQILLNLVDNACKYAADGRDKTIAITTGVDDGLGLIRVRDHGPGIPAHRARRLFRAFTKSATEAANSAPGIGLGLALSRRLARDMGGDLRLDESISDGACFVLSAPMASGQEA</sequence>
<dbReference type="InterPro" id="IPR004358">
    <property type="entry name" value="Sig_transdc_His_kin-like_C"/>
</dbReference>
<dbReference type="InterPro" id="IPR003661">
    <property type="entry name" value="HisK_dim/P_dom"/>
</dbReference>
<dbReference type="PANTHER" id="PTHR42878">
    <property type="entry name" value="TWO-COMPONENT HISTIDINE KINASE"/>
    <property type="match status" value="1"/>
</dbReference>
<keyword evidence="6" id="KW-0418">Kinase</keyword>
<dbReference type="Gene3D" id="1.10.287.130">
    <property type="match status" value="1"/>
</dbReference>
<dbReference type="InterPro" id="IPR036097">
    <property type="entry name" value="HisK_dim/P_sf"/>
</dbReference>
<comment type="catalytic activity">
    <reaction evidence="1">
        <text>ATP + protein L-histidine = ADP + protein N-phospho-L-histidine.</text>
        <dbReference type="EC" id="2.7.13.3"/>
    </reaction>
</comment>
<dbReference type="PRINTS" id="PR00344">
    <property type="entry name" value="BCTRLSENSOR"/>
</dbReference>
<comment type="caution">
    <text evidence="10">The sequence shown here is derived from an EMBL/GenBank/DDBJ whole genome shotgun (WGS) entry which is preliminary data.</text>
</comment>
<keyword evidence="7" id="KW-0067">ATP-binding</keyword>